<dbReference type="Proteomes" id="UP000467700">
    <property type="component" value="Unassembled WGS sequence"/>
</dbReference>
<evidence type="ECO:0000313" key="2">
    <source>
        <dbReference type="Proteomes" id="UP000467700"/>
    </source>
</evidence>
<sequence>MDLGHLSKQHTMNTLLPLTHPEIEYRAAEQGKKSATTTTGQSAVEKQGSPTLVDILEVYQDRIEWKDKVEHSQLPEICPSDGESPKLRALYGDTAFALRGHRVPYDVQQLLLGYRVLERC</sequence>
<keyword evidence="2" id="KW-1185">Reference proteome</keyword>
<evidence type="ECO:0000313" key="1">
    <source>
        <dbReference type="EMBL" id="CAA7262171.1"/>
    </source>
</evidence>
<protein>
    <submittedName>
        <fullName evidence="1">Uncharacterized protein</fullName>
    </submittedName>
</protein>
<comment type="caution">
    <text evidence="1">The sequence shown here is derived from an EMBL/GenBank/DDBJ whole genome shotgun (WGS) entry which is preliminary data.</text>
</comment>
<dbReference type="EMBL" id="CACVBS010000035">
    <property type="protein sequence ID" value="CAA7262171.1"/>
    <property type="molecule type" value="Genomic_DNA"/>
</dbReference>
<organism evidence="1 2">
    <name type="scientific">Cyclocybe aegerita</name>
    <name type="common">Black poplar mushroom</name>
    <name type="synonym">Agrocybe aegerita</name>
    <dbReference type="NCBI Taxonomy" id="1973307"/>
    <lineage>
        <taxon>Eukaryota</taxon>
        <taxon>Fungi</taxon>
        <taxon>Dikarya</taxon>
        <taxon>Basidiomycota</taxon>
        <taxon>Agaricomycotina</taxon>
        <taxon>Agaricomycetes</taxon>
        <taxon>Agaricomycetidae</taxon>
        <taxon>Agaricales</taxon>
        <taxon>Agaricineae</taxon>
        <taxon>Bolbitiaceae</taxon>
        <taxon>Cyclocybe</taxon>
    </lineage>
</organism>
<proteinExistence type="predicted"/>
<accession>A0A8S0VYC3</accession>
<name>A0A8S0VYC3_CYCAE</name>
<dbReference type="AlphaFoldDB" id="A0A8S0VYC3"/>
<reference evidence="1 2" key="1">
    <citation type="submission" date="2020-01" db="EMBL/GenBank/DDBJ databases">
        <authorList>
            <person name="Gupta K D."/>
        </authorList>
    </citation>
    <scope>NUCLEOTIDE SEQUENCE [LARGE SCALE GENOMIC DNA]</scope>
</reference>
<gene>
    <name evidence="1" type="ORF">AAE3_LOCUS4346</name>
</gene>